<name>A0A660S835_UNCT6</name>
<comment type="caution">
    <text evidence="3">The sequence shown here is derived from an EMBL/GenBank/DDBJ whole genome shotgun (WGS) entry which is preliminary data.</text>
</comment>
<dbReference type="PANTHER" id="PTHR34039">
    <property type="entry name" value="UPF0102 PROTEIN YRAN"/>
    <property type="match status" value="1"/>
</dbReference>
<dbReference type="SUPFAM" id="SSF52980">
    <property type="entry name" value="Restriction endonuclease-like"/>
    <property type="match status" value="1"/>
</dbReference>
<accession>A0A660S835</accession>
<protein>
    <recommendedName>
        <fullName evidence="2">UPF0102 protein DRP44_04830</fullName>
    </recommendedName>
</protein>
<dbReference type="PANTHER" id="PTHR34039:SF1">
    <property type="entry name" value="UPF0102 PROTEIN YRAN"/>
    <property type="match status" value="1"/>
</dbReference>
<dbReference type="InterPro" id="IPR011335">
    <property type="entry name" value="Restrct_endonuc-II-like"/>
</dbReference>
<gene>
    <name evidence="3" type="ORF">DRP44_04830</name>
</gene>
<dbReference type="CDD" id="cd20736">
    <property type="entry name" value="PoNe_Nuclease"/>
    <property type="match status" value="1"/>
</dbReference>
<dbReference type="Proteomes" id="UP000282321">
    <property type="component" value="Unassembled WGS sequence"/>
</dbReference>
<reference evidence="3 4" key="1">
    <citation type="submission" date="2018-06" db="EMBL/GenBank/DDBJ databases">
        <title>Extensive metabolic versatility and redundancy in microbially diverse, dynamic hydrothermal sediments.</title>
        <authorList>
            <person name="Dombrowski N."/>
            <person name="Teske A."/>
            <person name="Baker B.J."/>
        </authorList>
    </citation>
    <scope>NUCLEOTIDE SEQUENCE [LARGE SCALE GENOMIC DNA]</scope>
    <source>
        <strain evidence="3">B35_G9</strain>
    </source>
</reference>
<dbReference type="AlphaFoldDB" id="A0A660S835"/>
<dbReference type="EMBL" id="QNBC01000056">
    <property type="protein sequence ID" value="RKX66091.1"/>
    <property type="molecule type" value="Genomic_DNA"/>
</dbReference>
<evidence type="ECO:0000256" key="1">
    <source>
        <dbReference type="ARBA" id="ARBA00006738"/>
    </source>
</evidence>
<dbReference type="GO" id="GO:0003676">
    <property type="term" value="F:nucleic acid binding"/>
    <property type="evidence" value="ECO:0007669"/>
    <property type="project" value="InterPro"/>
</dbReference>
<evidence type="ECO:0000313" key="3">
    <source>
        <dbReference type="EMBL" id="RKX66091.1"/>
    </source>
</evidence>
<dbReference type="InterPro" id="IPR003509">
    <property type="entry name" value="UPF0102_YraN-like"/>
</dbReference>
<proteinExistence type="inferred from homology"/>
<comment type="similarity">
    <text evidence="1 2">Belongs to the UPF0102 family.</text>
</comment>
<dbReference type="Gene3D" id="3.40.1350.10">
    <property type="match status" value="1"/>
</dbReference>
<dbReference type="InterPro" id="IPR011856">
    <property type="entry name" value="tRNA_endonuc-like_dom_sf"/>
</dbReference>
<dbReference type="NCBIfam" id="TIGR00252">
    <property type="entry name" value="YraN family protein"/>
    <property type="match status" value="1"/>
</dbReference>
<dbReference type="NCBIfam" id="NF009150">
    <property type="entry name" value="PRK12497.1-3"/>
    <property type="match status" value="1"/>
</dbReference>
<dbReference type="Pfam" id="PF02021">
    <property type="entry name" value="UPF0102"/>
    <property type="match status" value="1"/>
</dbReference>
<evidence type="ECO:0000256" key="2">
    <source>
        <dbReference type="HAMAP-Rule" id="MF_00048"/>
    </source>
</evidence>
<evidence type="ECO:0000313" key="4">
    <source>
        <dbReference type="Proteomes" id="UP000282321"/>
    </source>
</evidence>
<sequence length="120" mass="13741">MNETGRRGEDIASSFLVKRGYRIVGRNFHYSKYGEIDIIAVHKKTLVFIEVKFRNSGKYGSAVESINSIKQKRIVKTARYFLSKKGILGKVDTRFDVIAIDMVDGKERIEHIKNAFKGEI</sequence>
<organism evidence="3 4">
    <name type="scientific">candidate division TA06 bacterium</name>
    <dbReference type="NCBI Taxonomy" id="2250710"/>
    <lineage>
        <taxon>Bacteria</taxon>
        <taxon>Bacteria division TA06</taxon>
    </lineage>
</organism>
<dbReference type="HAMAP" id="MF_00048">
    <property type="entry name" value="UPF0102"/>
    <property type="match status" value="1"/>
</dbReference>